<dbReference type="AlphaFoldDB" id="A0A8J3G1R2"/>
<keyword evidence="3" id="KW-1185">Reference proteome</keyword>
<reference evidence="2" key="2">
    <citation type="submission" date="2020-09" db="EMBL/GenBank/DDBJ databases">
        <authorList>
            <person name="Sun Q."/>
            <person name="Kim S."/>
        </authorList>
    </citation>
    <scope>NUCLEOTIDE SEQUENCE</scope>
    <source>
        <strain evidence="2">KCTC 32513</strain>
    </source>
</reference>
<keyword evidence="1" id="KW-0472">Membrane</keyword>
<keyword evidence="1" id="KW-0812">Transmembrane</keyword>
<dbReference type="Proteomes" id="UP000634004">
    <property type="component" value="Unassembled WGS sequence"/>
</dbReference>
<dbReference type="EMBL" id="BMZH01000004">
    <property type="protein sequence ID" value="GHA90439.1"/>
    <property type="molecule type" value="Genomic_DNA"/>
</dbReference>
<organism evidence="2 3">
    <name type="scientific">Algimonas arctica</name>
    <dbReference type="NCBI Taxonomy" id="1479486"/>
    <lineage>
        <taxon>Bacteria</taxon>
        <taxon>Pseudomonadati</taxon>
        <taxon>Pseudomonadota</taxon>
        <taxon>Alphaproteobacteria</taxon>
        <taxon>Maricaulales</taxon>
        <taxon>Robiginitomaculaceae</taxon>
        <taxon>Algimonas</taxon>
    </lineage>
</organism>
<name>A0A8J3G1R2_9PROT</name>
<gene>
    <name evidence="2" type="ORF">GCM10009069_11690</name>
</gene>
<evidence type="ECO:0000313" key="2">
    <source>
        <dbReference type="EMBL" id="GHA90439.1"/>
    </source>
</evidence>
<accession>A0A8J3G1R2</accession>
<protein>
    <submittedName>
        <fullName evidence="2">Uncharacterized protein</fullName>
    </submittedName>
</protein>
<dbReference type="RefSeq" id="WP_189496399.1">
    <property type="nucleotide sequence ID" value="NZ_BMZH01000004.1"/>
</dbReference>
<comment type="caution">
    <text evidence="2">The sequence shown here is derived from an EMBL/GenBank/DDBJ whole genome shotgun (WGS) entry which is preliminary data.</text>
</comment>
<evidence type="ECO:0000313" key="3">
    <source>
        <dbReference type="Proteomes" id="UP000634004"/>
    </source>
</evidence>
<keyword evidence="1" id="KW-1133">Transmembrane helix</keyword>
<reference evidence="2" key="1">
    <citation type="journal article" date="2014" name="Int. J. Syst. Evol. Microbiol.">
        <title>Complete genome sequence of Corynebacterium casei LMG S-19264T (=DSM 44701T), isolated from a smear-ripened cheese.</title>
        <authorList>
            <consortium name="US DOE Joint Genome Institute (JGI-PGF)"/>
            <person name="Walter F."/>
            <person name="Albersmeier A."/>
            <person name="Kalinowski J."/>
            <person name="Ruckert C."/>
        </authorList>
    </citation>
    <scope>NUCLEOTIDE SEQUENCE</scope>
    <source>
        <strain evidence="2">KCTC 32513</strain>
    </source>
</reference>
<feature type="transmembrane region" description="Helical" evidence="1">
    <location>
        <begin position="15"/>
        <end position="35"/>
    </location>
</feature>
<proteinExistence type="predicted"/>
<sequence length="264" mass="29202">MRLRSLTKHIREQNWLAVTLDFCIVVFGVGVALMGQQWLSNGQQRADLRVAEAALQIDLLTNYSNAQERLSTANCRKAKYQAIGAQLLEPGETWTPVSMPPYPNSGGPALSDVFRSPQRFWGSRTWDAGLARGTFNRMADERRDALDRLFLLTRYVEDIQFEVYTLQGRMKMLAVATTISPDERPRFYEILGELDGKSTAIEGISRQIIASIETLGVNVPANITAEVLADLPAENARSAALYGDCFVPMAFPILDMSVSGGNAP</sequence>
<evidence type="ECO:0000256" key="1">
    <source>
        <dbReference type="SAM" id="Phobius"/>
    </source>
</evidence>